<dbReference type="OrthoDB" id="843723at2"/>
<dbReference type="InterPro" id="IPR015943">
    <property type="entry name" value="WD40/YVTN_repeat-like_dom_sf"/>
</dbReference>
<dbReference type="RefSeq" id="WP_110838429.1">
    <property type="nucleotide sequence ID" value="NZ_QJVJ01000001.1"/>
</dbReference>
<evidence type="ECO:0000313" key="1">
    <source>
        <dbReference type="EMBL" id="PYI57389.1"/>
    </source>
</evidence>
<evidence type="ECO:0008006" key="3">
    <source>
        <dbReference type="Google" id="ProtNLM"/>
    </source>
</evidence>
<name>A0A2V5KCN6_9BACL</name>
<accession>A0A2V5KCN6</accession>
<sequence>MRHAAAAGDTIVPNARFEEGLTGWTVPGGEKSATVVGAEAEAGAPAGRALRLAADEAATGGGAGTFAESARVPAGPGRTYYAYAACRPERDTGGAVALRFYDGAGRPLAAEAAAVPPMRAGAGMADGGWRTIAAAATAPEGTAALAVVLRADPLPAGGDVRFGDVRVTAKHTALGAQVTNATIHAAAVGRDAAGRATVYAVADGSAGCCARLVAIDPNDGSTVGVWELPGAAGGWSAVAANDGSVYAGSYENGLLYRYVPGEPDITVVGKPREGEMFVYGLAAGAGSEIYGGTYPGAMLFRYSPDEGFAQLGPAPLQPGESYVRDVAFDAERGAVYAGIGSHASLKRLDARTGAVTDWLAEELRGEQFVYDVNVAAGKLFVRATPSCRTYVCGLEGDESGLPAVEATIDGVHSLGVSPEYDGGVYYGGSGGLWRYDVAARRSEPTGVADAMTLDQFVVRLDDQTNFPGYTLVGIGSANGRTRLTKYNAATGKLASLELSFPEAPANLVSIVHGPDSRLYTSGFLVGGHGVYTPMRDDETVQRRGVMQSENMAELDGKLYFGVYPGARLYEYDPGKPWTADRGGDNPRLLFALKDEEQDRPFGMAADGGKLYVGTVSGYGKLGGALTVYDPASGTFDFYRHAVPNQSLIALACRDGIVYAGSSIWGGIGIEPSETEAKLLRFDSATREFAVLSLPVPGLKAVTALAWATGGLLWGMAEGYLFGFDPQSRTFVHFEEAFPDVKYGERFVWRDATLLEAADGRLYGTVGGRYVFRFDPAGRRIETIRDDGGKFLAEDDYGHLYYVVGTELYRLVP</sequence>
<dbReference type="Gene3D" id="2.60.120.260">
    <property type="entry name" value="Galactose-binding domain-like"/>
    <property type="match status" value="1"/>
</dbReference>
<dbReference type="SUPFAM" id="SSF63829">
    <property type="entry name" value="Calcium-dependent phosphotriesterase"/>
    <property type="match status" value="2"/>
</dbReference>
<reference evidence="1 2" key="1">
    <citation type="submission" date="2018-05" db="EMBL/GenBank/DDBJ databases">
        <title>Paenibacillus flagellatus sp. nov., isolated from selenium mineral soil.</title>
        <authorList>
            <person name="Dai X."/>
        </authorList>
    </citation>
    <scope>NUCLEOTIDE SEQUENCE [LARGE SCALE GENOMIC DNA]</scope>
    <source>
        <strain evidence="1 2">DXL2</strain>
    </source>
</reference>
<evidence type="ECO:0000313" key="2">
    <source>
        <dbReference type="Proteomes" id="UP000247476"/>
    </source>
</evidence>
<protein>
    <recommendedName>
        <fullName evidence="3">CBM-cenC domain-containing protein</fullName>
    </recommendedName>
</protein>
<dbReference type="AlphaFoldDB" id="A0A2V5KCN6"/>
<proteinExistence type="predicted"/>
<dbReference type="Gene3D" id="2.130.10.10">
    <property type="entry name" value="YVTN repeat-like/Quinoprotein amine dehydrogenase"/>
    <property type="match status" value="1"/>
</dbReference>
<dbReference type="EMBL" id="QJVJ01000001">
    <property type="protein sequence ID" value="PYI57389.1"/>
    <property type="molecule type" value="Genomic_DNA"/>
</dbReference>
<comment type="caution">
    <text evidence="1">The sequence shown here is derived from an EMBL/GenBank/DDBJ whole genome shotgun (WGS) entry which is preliminary data.</text>
</comment>
<organism evidence="1 2">
    <name type="scientific">Paenibacillus flagellatus</name>
    <dbReference type="NCBI Taxonomy" id="2211139"/>
    <lineage>
        <taxon>Bacteria</taxon>
        <taxon>Bacillati</taxon>
        <taxon>Bacillota</taxon>
        <taxon>Bacilli</taxon>
        <taxon>Bacillales</taxon>
        <taxon>Paenibacillaceae</taxon>
        <taxon>Paenibacillus</taxon>
    </lineage>
</organism>
<gene>
    <name evidence="1" type="ORF">DLM86_02830</name>
</gene>
<keyword evidence="2" id="KW-1185">Reference proteome</keyword>
<dbReference type="Proteomes" id="UP000247476">
    <property type="component" value="Unassembled WGS sequence"/>
</dbReference>